<dbReference type="Proteomes" id="UP000304864">
    <property type="component" value="Chromosome"/>
</dbReference>
<evidence type="ECO:0000313" key="2">
    <source>
        <dbReference type="EMBL" id="QCU90530.1"/>
    </source>
</evidence>
<dbReference type="PANTHER" id="PTHR31793:SF37">
    <property type="entry name" value="ACYL-COA THIOESTER HYDROLASE YBGC"/>
    <property type="match status" value="1"/>
</dbReference>
<organism evidence="2 3">
    <name type="scientific">Thiomicrorhabdus sediminis</name>
    <dbReference type="NCBI Taxonomy" id="2580412"/>
    <lineage>
        <taxon>Bacteria</taxon>
        <taxon>Pseudomonadati</taxon>
        <taxon>Pseudomonadota</taxon>
        <taxon>Gammaproteobacteria</taxon>
        <taxon>Thiotrichales</taxon>
        <taxon>Piscirickettsiaceae</taxon>
        <taxon>Thiomicrorhabdus</taxon>
    </lineage>
</organism>
<name>A0A4P9K7U5_9GAMM</name>
<reference evidence="2 3" key="1">
    <citation type="submission" date="2019-05" db="EMBL/GenBank/DDBJ databases">
        <title>Thiomicrorhabdus sediminis sp. nov, a novel sulfur-oxidizing bacterium isolated from coastal sediment.</title>
        <authorList>
            <person name="Liu X."/>
        </authorList>
    </citation>
    <scope>NUCLEOTIDE SEQUENCE [LARGE SCALE GENOMIC DNA]</scope>
    <source>
        <strain evidence="2 3">G1</strain>
    </source>
</reference>
<dbReference type="CDD" id="cd00586">
    <property type="entry name" value="4HBT"/>
    <property type="match status" value="1"/>
</dbReference>
<protein>
    <submittedName>
        <fullName evidence="2">Acyl-CoA thioesterase</fullName>
    </submittedName>
</protein>
<dbReference type="AlphaFoldDB" id="A0A4P9K7U5"/>
<keyword evidence="1" id="KW-0378">Hydrolase</keyword>
<dbReference type="SUPFAM" id="SSF54637">
    <property type="entry name" value="Thioesterase/thiol ester dehydrase-isomerase"/>
    <property type="match status" value="1"/>
</dbReference>
<dbReference type="InterPro" id="IPR050563">
    <property type="entry name" value="4-hydroxybenzoyl-CoA_TE"/>
</dbReference>
<dbReference type="InterPro" id="IPR029069">
    <property type="entry name" value="HotDog_dom_sf"/>
</dbReference>
<dbReference type="OrthoDB" id="9801517at2"/>
<sequence>MNWQHAKPFIIEHKVNADEIDHLNHVNNKVYLQWMEHISWQHSLAVGIDFDLMQQLGKVMVIAQHEMNFRAGCYLDDELLIGSWVEAPSSAKKRMRYYQIIRNSDQKTVFTGHTLWVCMDLETHKSCPIPKEFIDAYQEQY</sequence>
<dbReference type="RefSeq" id="WP_138565204.1">
    <property type="nucleotide sequence ID" value="NZ_CP040602.1"/>
</dbReference>
<dbReference type="EMBL" id="CP040602">
    <property type="protein sequence ID" value="QCU90530.1"/>
    <property type="molecule type" value="Genomic_DNA"/>
</dbReference>
<accession>A0A4P9K7U5</accession>
<evidence type="ECO:0000256" key="1">
    <source>
        <dbReference type="ARBA" id="ARBA00022801"/>
    </source>
</evidence>
<evidence type="ECO:0000313" key="3">
    <source>
        <dbReference type="Proteomes" id="UP000304864"/>
    </source>
</evidence>
<gene>
    <name evidence="2" type="ORF">FE785_07730</name>
</gene>
<proteinExistence type="predicted"/>
<dbReference type="GO" id="GO:0047617">
    <property type="term" value="F:fatty acyl-CoA hydrolase activity"/>
    <property type="evidence" value="ECO:0007669"/>
    <property type="project" value="TreeGrafter"/>
</dbReference>
<keyword evidence="3" id="KW-1185">Reference proteome</keyword>
<dbReference type="PANTHER" id="PTHR31793">
    <property type="entry name" value="4-HYDROXYBENZOYL-COA THIOESTERASE FAMILY MEMBER"/>
    <property type="match status" value="1"/>
</dbReference>
<dbReference type="Gene3D" id="3.10.129.10">
    <property type="entry name" value="Hotdog Thioesterase"/>
    <property type="match status" value="1"/>
</dbReference>
<dbReference type="Pfam" id="PF13279">
    <property type="entry name" value="4HBT_2"/>
    <property type="match status" value="1"/>
</dbReference>
<dbReference type="KEGG" id="thig:FE785_07730"/>